<proteinExistence type="predicted"/>
<sequence length="202" mass="21787">EGLADFIDVFCDEGFFTVAETERIINEGRRYGLRAKIHANELAVSGGVQAGVRCGALSVDHLESSGTEEIEALRGSETMPTLLPGAAFFLGMSNPPAREMIRAGLGVALASDYNPGSSPSGNMRMVCSLASIRLRMTPREALCAATLNGAYAMGLSRDFGSITPGKAANFFLTRPLPSVEFFTYAYQTPLIERVFLRGEEHR</sequence>
<evidence type="ECO:0000259" key="3">
    <source>
        <dbReference type="Pfam" id="PF01979"/>
    </source>
</evidence>
<dbReference type="GO" id="GO:0005737">
    <property type="term" value="C:cytoplasm"/>
    <property type="evidence" value="ECO:0007669"/>
    <property type="project" value="InterPro"/>
</dbReference>
<feature type="non-terminal residue" evidence="4">
    <location>
        <position position="1"/>
    </location>
</feature>
<reference evidence="4" key="2">
    <citation type="journal article" date="2021" name="PeerJ">
        <title>Extensive microbial diversity within the chicken gut microbiome revealed by metagenomics and culture.</title>
        <authorList>
            <person name="Gilroy R."/>
            <person name="Ravi A."/>
            <person name="Getino M."/>
            <person name="Pursley I."/>
            <person name="Horton D.L."/>
            <person name="Alikhan N.F."/>
            <person name="Baker D."/>
            <person name="Gharbi K."/>
            <person name="Hall N."/>
            <person name="Watson M."/>
            <person name="Adriaenssens E.M."/>
            <person name="Foster-Nyarko E."/>
            <person name="Jarju S."/>
            <person name="Secka A."/>
            <person name="Antonio M."/>
            <person name="Oren A."/>
            <person name="Chaudhuri R.R."/>
            <person name="La Ragione R."/>
            <person name="Hildebrand F."/>
            <person name="Pallen M.J."/>
        </authorList>
    </citation>
    <scope>NUCLEOTIDE SEQUENCE</scope>
    <source>
        <strain evidence="4">ChiHecec2B26-709</strain>
    </source>
</reference>
<evidence type="ECO:0000313" key="5">
    <source>
        <dbReference type="Proteomes" id="UP000886881"/>
    </source>
</evidence>
<dbReference type="GO" id="GO:0046872">
    <property type="term" value="F:metal ion binding"/>
    <property type="evidence" value="ECO:0007669"/>
    <property type="project" value="UniProtKB-KW"/>
</dbReference>
<organism evidence="4 5">
    <name type="scientific">Candidatus Cryptobacteroides merdipullorum</name>
    <dbReference type="NCBI Taxonomy" id="2840771"/>
    <lineage>
        <taxon>Bacteria</taxon>
        <taxon>Pseudomonadati</taxon>
        <taxon>Bacteroidota</taxon>
        <taxon>Bacteroidia</taxon>
        <taxon>Bacteroidales</taxon>
        <taxon>Candidatus Cryptobacteroides</taxon>
    </lineage>
</organism>
<evidence type="ECO:0000256" key="2">
    <source>
        <dbReference type="ARBA" id="ARBA00022801"/>
    </source>
</evidence>
<dbReference type="Pfam" id="PF01979">
    <property type="entry name" value="Amidohydro_1"/>
    <property type="match status" value="1"/>
</dbReference>
<dbReference type="GO" id="GO:0019556">
    <property type="term" value="P:L-histidine catabolic process to glutamate and formamide"/>
    <property type="evidence" value="ECO:0007669"/>
    <property type="project" value="InterPro"/>
</dbReference>
<dbReference type="Gene3D" id="3.20.20.140">
    <property type="entry name" value="Metal-dependent hydrolases"/>
    <property type="match status" value="1"/>
</dbReference>
<feature type="domain" description="Amidohydrolase-related" evidence="3">
    <location>
        <begin position="94"/>
        <end position="182"/>
    </location>
</feature>
<gene>
    <name evidence="4" type="ORF">IAC35_04195</name>
</gene>
<comment type="caution">
    <text evidence="4">The sequence shown here is derived from an EMBL/GenBank/DDBJ whole genome shotgun (WGS) entry which is preliminary data.</text>
</comment>
<dbReference type="PANTHER" id="PTHR42752:SF1">
    <property type="entry name" value="IMIDAZOLONEPROPIONASE-RELATED"/>
    <property type="match status" value="1"/>
</dbReference>
<dbReference type="InterPro" id="IPR032466">
    <property type="entry name" value="Metal_Hydrolase"/>
</dbReference>
<dbReference type="AlphaFoldDB" id="A0A9D1GMV2"/>
<dbReference type="PANTHER" id="PTHR42752">
    <property type="entry name" value="IMIDAZOLONEPROPIONASE"/>
    <property type="match status" value="1"/>
</dbReference>
<evidence type="ECO:0000256" key="1">
    <source>
        <dbReference type="ARBA" id="ARBA00022723"/>
    </source>
</evidence>
<reference evidence="4" key="1">
    <citation type="submission" date="2020-10" db="EMBL/GenBank/DDBJ databases">
        <authorList>
            <person name="Gilroy R."/>
        </authorList>
    </citation>
    <scope>NUCLEOTIDE SEQUENCE</scope>
    <source>
        <strain evidence="4">ChiHecec2B26-709</strain>
    </source>
</reference>
<keyword evidence="1" id="KW-0479">Metal-binding</keyword>
<dbReference type="GO" id="GO:0050480">
    <property type="term" value="F:imidazolonepropionase activity"/>
    <property type="evidence" value="ECO:0007669"/>
    <property type="project" value="TreeGrafter"/>
</dbReference>
<dbReference type="InterPro" id="IPR005920">
    <property type="entry name" value="HutI"/>
</dbReference>
<accession>A0A9D1GMV2</accession>
<protein>
    <submittedName>
        <fullName evidence="4">Amidohydrolase family protein</fullName>
    </submittedName>
</protein>
<dbReference type="Proteomes" id="UP000886881">
    <property type="component" value="Unassembled WGS sequence"/>
</dbReference>
<name>A0A9D1GMV2_9BACT</name>
<dbReference type="EMBL" id="DVLC01000079">
    <property type="protein sequence ID" value="HIT47041.1"/>
    <property type="molecule type" value="Genomic_DNA"/>
</dbReference>
<keyword evidence="2" id="KW-0378">Hydrolase</keyword>
<evidence type="ECO:0000313" key="4">
    <source>
        <dbReference type="EMBL" id="HIT47041.1"/>
    </source>
</evidence>
<dbReference type="SUPFAM" id="SSF51556">
    <property type="entry name" value="Metallo-dependent hydrolases"/>
    <property type="match status" value="1"/>
</dbReference>
<dbReference type="InterPro" id="IPR006680">
    <property type="entry name" value="Amidohydro-rel"/>
</dbReference>